<accession>A0A853G429</accession>
<comment type="caution">
    <text evidence="3">The sequence shown here is derived from an EMBL/GenBank/DDBJ whole genome shotgun (WGS) entry which is preliminary data.</text>
</comment>
<dbReference type="AlphaFoldDB" id="A0A853G429"/>
<keyword evidence="2" id="KW-0732">Signal</keyword>
<dbReference type="InterPro" id="IPR014147">
    <property type="entry name" value="T4SS_TrbJ"/>
</dbReference>
<proteinExistence type="predicted"/>
<evidence type="ECO:0000313" key="4">
    <source>
        <dbReference type="Proteomes" id="UP000559809"/>
    </source>
</evidence>
<evidence type="ECO:0000256" key="1">
    <source>
        <dbReference type="SAM" id="Coils"/>
    </source>
</evidence>
<evidence type="ECO:0000256" key="2">
    <source>
        <dbReference type="SAM" id="SignalP"/>
    </source>
</evidence>
<keyword evidence="4" id="KW-1185">Reference proteome</keyword>
<feature type="signal peptide" evidence="2">
    <location>
        <begin position="1"/>
        <end position="26"/>
    </location>
</feature>
<reference evidence="3 4" key="1">
    <citation type="submission" date="2020-07" db="EMBL/GenBank/DDBJ databases">
        <title>Taxonomic revisions and descriptions of new bacterial species based on genomic comparisons in the high-G+C-content subgroup of the family Alcaligenaceae.</title>
        <authorList>
            <person name="Szabo A."/>
            <person name="Felfoldi T."/>
        </authorList>
    </citation>
    <scope>NUCLEOTIDE SEQUENCE [LARGE SCALE GENOMIC DNA]</scope>
    <source>
        <strain evidence="3 4">LMG 24012</strain>
    </source>
</reference>
<dbReference type="Proteomes" id="UP000559809">
    <property type="component" value="Unassembled WGS sequence"/>
</dbReference>
<feature type="coiled-coil region" evidence="1">
    <location>
        <begin position="40"/>
        <end position="74"/>
    </location>
</feature>
<protein>
    <submittedName>
        <fullName evidence="3">P-type conjugative transfer protein TrbJ</fullName>
    </submittedName>
</protein>
<keyword evidence="1" id="KW-0175">Coiled coil</keyword>
<name>A0A853G429_9BURK</name>
<feature type="chain" id="PRO_5032273673" evidence="2">
    <location>
        <begin position="27"/>
        <end position="246"/>
    </location>
</feature>
<sequence>MKIRTLSLSLAAVFTASLLAASPAWAWKTVFDPSNYTQNTLTAVRTLQQINNQINQLQNEAQMLMNQARNLASLDFNVVNRLRSTLAATERLIGEAQGLSYEVANMDQEFARLYPDQYAATVSGDSMAQDARERWKNTLNGLHTAMRVQAQASQNLRDDESALTDLVNQSQSAQGALQAMQATNQLLALQAKQGIQAQQLQITQDRAASLELARQAAATERAREVRQRFQGSGTPYTPQTVNFYGN</sequence>
<gene>
    <name evidence="3" type="primary">trbJ</name>
    <name evidence="3" type="ORF">H0A72_17235</name>
</gene>
<dbReference type="NCBIfam" id="NF010448">
    <property type="entry name" value="PRK13874.1"/>
    <property type="match status" value="1"/>
</dbReference>
<dbReference type="EMBL" id="JACCEM010000009">
    <property type="protein sequence ID" value="NYT51059.1"/>
    <property type="molecule type" value="Genomic_DNA"/>
</dbReference>
<organism evidence="3 4">
    <name type="scientific">Parapusillimonas granuli</name>
    <dbReference type="NCBI Taxonomy" id="380911"/>
    <lineage>
        <taxon>Bacteria</taxon>
        <taxon>Pseudomonadati</taxon>
        <taxon>Pseudomonadota</taxon>
        <taxon>Betaproteobacteria</taxon>
        <taxon>Burkholderiales</taxon>
        <taxon>Alcaligenaceae</taxon>
        <taxon>Parapusillimonas</taxon>
    </lineage>
</organism>
<dbReference type="NCBIfam" id="TIGR02780">
    <property type="entry name" value="TrbJ_Ti"/>
    <property type="match status" value="1"/>
</dbReference>
<evidence type="ECO:0000313" key="3">
    <source>
        <dbReference type="EMBL" id="NYT51059.1"/>
    </source>
</evidence>
<dbReference type="RefSeq" id="WP_180157571.1">
    <property type="nucleotide sequence ID" value="NZ_JACCEM010000009.1"/>
</dbReference>